<dbReference type="SMART" id="SM00116">
    <property type="entry name" value="CBS"/>
    <property type="match status" value="2"/>
</dbReference>
<evidence type="ECO:0000256" key="1">
    <source>
        <dbReference type="ARBA" id="ARBA00001958"/>
    </source>
</evidence>
<dbReference type="PANTHER" id="PTHR11911">
    <property type="entry name" value="INOSINE-5-MONOPHOSPHATE DEHYDROGENASE RELATED"/>
    <property type="match status" value="1"/>
</dbReference>
<sequence length="357" mass="38180">MSAPSISTLDEATRDEGGDGHTATKIFHADQSGSVVAYTYEDLILMPGHINFPVHEVNLTSNLTKKIQINAPFVSSPMDTVTEQSMAIMMALQGGIGIIHSNMTIEEQAEQVLHVKKFKNGFISNPVCLAVSNTVEDVIKIKKTLGYSGIPITADGKLHSKLVGFVSARDIDFVEDRTTKLSHVMTTELVTGSESLNLQEANAILTKSKKGKLPIVNSKGELISLIARTDLQKNKDFPNASRDKVNKQLLVGAAIGTRPNDKDRAQALVAAGVDVIVIDSSQGDSVFQLEMVQYLKASFPDVEVIGGNCVTCSQAFHLIEAGVDGLRVGMGIGSICTTQEVCAVGRAQGSAVYHVAK</sequence>
<dbReference type="InterPro" id="IPR001093">
    <property type="entry name" value="IMP_DH_GMPRt"/>
</dbReference>
<dbReference type="CDD" id="cd04601">
    <property type="entry name" value="CBS_pair_IMPDH"/>
    <property type="match status" value="1"/>
</dbReference>
<feature type="compositionally biased region" description="Polar residues" evidence="12">
    <location>
        <begin position="1"/>
        <end position="10"/>
    </location>
</feature>
<dbReference type="PROSITE" id="PS00487">
    <property type="entry name" value="IMP_DH_GMP_RED"/>
    <property type="match status" value="1"/>
</dbReference>
<dbReference type="Pfam" id="PF00571">
    <property type="entry name" value="CBS"/>
    <property type="match status" value="2"/>
</dbReference>
<dbReference type="InterPro" id="IPR005990">
    <property type="entry name" value="IMP_DH"/>
</dbReference>
<dbReference type="SUPFAM" id="SSF51412">
    <property type="entry name" value="Inosine monophosphate dehydrogenase (IMPDH)"/>
    <property type="match status" value="1"/>
</dbReference>
<feature type="domain" description="CBS" evidence="13">
    <location>
        <begin position="185"/>
        <end position="241"/>
    </location>
</feature>
<dbReference type="Proteomes" id="UP001165060">
    <property type="component" value="Unassembled WGS sequence"/>
</dbReference>
<evidence type="ECO:0000256" key="12">
    <source>
        <dbReference type="SAM" id="MobiDB-lite"/>
    </source>
</evidence>
<dbReference type="InterPro" id="IPR000644">
    <property type="entry name" value="CBS_dom"/>
</dbReference>
<proteinExistence type="inferred from homology"/>
<dbReference type="Gene3D" id="3.20.20.70">
    <property type="entry name" value="Aldolase class I"/>
    <property type="match status" value="1"/>
</dbReference>
<keyword evidence="6" id="KW-0630">Potassium</keyword>
<evidence type="ECO:0000256" key="6">
    <source>
        <dbReference type="ARBA" id="ARBA00022958"/>
    </source>
</evidence>
<dbReference type="SMART" id="SM01240">
    <property type="entry name" value="IMPDH"/>
    <property type="match status" value="1"/>
</dbReference>
<dbReference type="PROSITE" id="PS51371">
    <property type="entry name" value="CBS"/>
    <property type="match status" value="2"/>
</dbReference>
<keyword evidence="15" id="KW-1185">Reference proteome</keyword>
<evidence type="ECO:0000256" key="7">
    <source>
        <dbReference type="ARBA" id="ARBA00023002"/>
    </source>
</evidence>
<dbReference type="EMBL" id="BRYB01003911">
    <property type="protein sequence ID" value="GMI22602.1"/>
    <property type="molecule type" value="Genomic_DNA"/>
</dbReference>
<dbReference type="CDD" id="cd00381">
    <property type="entry name" value="IMPDH"/>
    <property type="match status" value="1"/>
</dbReference>
<organism evidence="14 15">
    <name type="scientific">Tetraparma gracilis</name>
    <dbReference type="NCBI Taxonomy" id="2962635"/>
    <lineage>
        <taxon>Eukaryota</taxon>
        <taxon>Sar</taxon>
        <taxon>Stramenopiles</taxon>
        <taxon>Ochrophyta</taxon>
        <taxon>Bolidophyceae</taxon>
        <taxon>Parmales</taxon>
        <taxon>Triparmaceae</taxon>
        <taxon>Tetraparma</taxon>
    </lineage>
</organism>
<dbReference type="InterPro" id="IPR013785">
    <property type="entry name" value="Aldolase_TIM"/>
</dbReference>
<evidence type="ECO:0000256" key="5">
    <source>
        <dbReference type="ARBA" id="ARBA00022755"/>
    </source>
</evidence>
<accession>A0ABQ6MAL4</accession>
<feature type="domain" description="CBS" evidence="13">
    <location>
        <begin position="122"/>
        <end position="181"/>
    </location>
</feature>
<dbReference type="Pfam" id="PF00478">
    <property type="entry name" value="IMPDH"/>
    <property type="match status" value="1"/>
</dbReference>
<name>A0ABQ6MAL4_9STRA</name>
<evidence type="ECO:0000256" key="2">
    <source>
        <dbReference type="ARBA" id="ARBA00005502"/>
    </source>
</evidence>
<dbReference type="SUPFAM" id="SSF54631">
    <property type="entry name" value="CBS-domain pair"/>
    <property type="match status" value="1"/>
</dbReference>
<comment type="cofactor">
    <cofactor evidence="1">
        <name>K(+)</name>
        <dbReference type="ChEBI" id="CHEBI:29103"/>
    </cofactor>
</comment>
<comment type="similarity">
    <text evidence="2">Belongs to the IMPDH/GMPR family.</text>
</comment>
<evidence type="ECO:0000313" key="15">
    <source>
        <dbReference type="Proteomes" id="UP001165060"/>
    </source>
</evidence>
<comment type="caution">
    <text evidence="14">The sequence shown here is derived from an EMBL/GenBank/DDBJ whole genome shotgun (WGS) entry which is preliminary data.</text>
</comment>
<keyword evidence="9 11" id="KW-0129">CBS domain</keyword>
<evidence type="ECO:0000256" key="11">
    <source>
        <dbReference type="PROSITE-ProRule" id="PRU00703"/>
    </source>
</evidence>
<protein>
    <recommendedName>
        <fullName evidence="13">CBS domain-containing protein</fullName>
    </recommendedName>
</protein>
<keyword evidence="3" id="KW-0479">Metal-binding</keyword>
<comment type="catalytic activity">
    <reaction evidence="10">
        <text>IMP + NAD(+) + H2O = XMP + NADH + H(+)</text>
        <dbReference type="Rhea" id="RHEA:11708"/>
        <dbReference type="ChEBI" id="CHEBI:15377"/>
        <dbReference type="ChEBI" id="CHEBI:15378"/>
        <dbReference type="ChEBI" id="CHEBI:57464"/>
        <dbReference type="ChEBI" id="CHEBI:57540"/>
        <dbReference type="ChEBI" id="CHEBI:57945"/>
        <dbReference type="ChEBI" id="CHEBI:58053"/>
        <dbReference type="EC" id="1.1.1.205"/>
    </reaction>
</comment>
<dbReference type="PANTHER" id="PTHR11911:SF111">
    <property type="entry name" value="INOSINE-5'-MONOPHOSPHATE DEHYDROGENASE"/>
    <property type="match status" value="1"/>
</dbReference>
<evidence type="ECO:0000313" key="14">
    <source>
        <dbReference type="EMBL" id="GMI22602.1"/>
    </source>
</evidence>
<keyword evidence="4" id="KW-0332">GMP biosynthesis</keyword>
<evidence type="ECO:0000256" key="9">
    <source>
        <dbReference type="ARBA" id="ARBA00023122"/>
    </source>
</evidence>
<keyword evidence="5" id="KW-0658">Purine biosynthesis</keyword>
<evidence type="ECO:0000256" key="3">
    <source>
        <dbReference type="ARBA" id="ARBA00022723"/>
    </source>
</evidence>
<evidence type="ECO:0000256" key="8">
    <source>
        <dbReference type="ARBA" id="ARBA00023027"/>
    </source>
</evidence>
<evidence type="ECO:0000256" key="10">
    <source>
        <dbReference type="ARBA" id="ARBA00048028"/>
    </source>
</evidence>
<dbReference type="InterPro" id="IPR046342">
    <property type="entry name" value="CBS_dom_sf"/>
</dbReference>
<keyword evidence="8" id="KW-0520">NAD</keyword>
<evidence type="ECO:0000259" key="13">
    <source>
        <dbReference type="PROSITE" id="PS51371"/>
    </source>
</evidence>
<evidence type="ECO:0000256" key="4">
    <source>
        <dbReference type="ARBA" id="ARBA00022749"/>
    </source>
</evidence>
<dbReference type="InterPro" id="IPR015875">
    <property type="entry name" value="IMP_DH/GMP_Rdtase_CS"/>
</dbReference>
<gene>
    <name evidence="14" type="ORF">TeGR_g11925</name>
</gene>
<reference evidence="14 15" key="1">
    <citation type="journal article" date="2023" name="Commun. Biol.">
        <title>Genome analysis of Parmales, the sister group of diatoms, reveals the evolutionary specialization of diatoms from phago-mixotrophs to photoautotrophs.</title>
        <authorList>
            <person name="Ban H."/>
            <person name="Sato S."/>
            <person name="Yoshikawa S."/>
            <person name="Yamada K."/>
            <person name="Nakamura Y."/>
            <person name="Ichinomiya M."/>
            <person name="Sato N."/>
            <person name="Blanc-Mathieu R."/>
            <person name="Endo H."/>
            <person name="Kuwata A."/>
            <person name="Ogata H."/>
        </authorList>
    </citation>
    <scope>NUCLEOTIDE SEQUENCE [LARGE SCALE GENOMIC DNA]</scope>
</reference>
<keyword evidence="7" id="KW-0560">Oxidoreductase</keyword>
<feature type="region of interest" description="Disordered" evidence="12">
    <location>
        <begin position="1"/>
        <end position="25"/>
    </location>
</feature>